<dbReference type="SUPFAM" id="SSF55785">
    <property type="entry name" value="PYP-like sensor domain (PAS domain)"/>
    <property type="match status" value="2"/>
</dbReference>
<keyword evidence="1 2" id="KW-0807">Transducer</keyword>
<dbReference type="PROSITE" id="PS50111">
    <property type="entry name" value="CHEMOTAXIS_TRANSDUC_2"/>
    <property type="match status" value="1"/>
</dbReference>
<evidence type="ECO:0000313" key="5">
    <source>
        <dbReference type="EMBL" id="MCA6064807.1"/>
    </source>
</evidence>
<dbReference type="SMART" id="SM00086">
    <property type="entry name" value="PAC"/>
    <property type="match status" value="2"/>
</dbReference>
<keyword evidence="6" id="KW-1185">Reference proteome</keyword>
<dbReference type="Gene3D" id="3.30.450.20">
    <property type="entry name" value="PAS domain"/>
    <property type="match status" value="2"/>
</dbReference>
<dbReference type="PROSITE" id="PS50113">
    <property type="entry name" value="PAC"/>
    <property type="match status" value="1"/>
</dbReference>
<dbReference type="NCBIfam" id="TIGR00229">
    <property type="entry name" value="sensory_box"/>
    <property type="match status" value="2"/>
</dbReference>
<dbReference type="InterPro" id="IPR000014">
    <property type="entry name" value="PAS"/>
</dbReference>
<reference evidence="5 6" key="1">
    <citation type="submission" date="2020-12" db="EMBL/GenBank/DDBJ databases">
        <title>Novel Thalassolituus-related marine hydrocarbonoclastic bacteria mediated algae-derived hydrocarbons mineralization in twilight zone of the northern South China Sea.</title>
        <authorList>
            <person name="Dong C."/>
        </authorList>
    </citation>
    <scope>NUCLEOTIDE SEQUENCE [LARGE SCALE GENOMIC DNA]</scope>
    <source>
        <strain evidence="5 6">IMCC1826</strain>
    </source>
</reference>
<evidence type="ECO:0000259" key="3">
    <source>
        <dbReference type="PROSITE" id="PS50111"/>
    </source>
</evidence>
<dbReference type="RefSeq" id="WP_318653623.1">
    <property type="nucleotide sequence ID" value="NZ_JAEDAH010000093.1"/>
</dbReference>
<evidence type="ECO:0000313" key="6">
    <source>
        <dbReference type="Proteomes" id="UP000714380"/>
    </source>
</evidence>
<gene>
    <name evidence="5" type="ORF">I9W95_14435</name>
</gene>
<feature type="domain" description="PAC" evidence="4">
    <location>
        <begin position="209"/>
        <end position="261"/>
    </location>
</feature>
<dbReference type="SMART" id="SM00091">
    <property type="entry name" value="PAS"/>
    <property type="match status" value="2"/>
</dbReference>
<dbReference type="Pfam" id="PF13426">
    <property type="entry name" value="PAS_9"/>
    <property type="match status" value="2"/>
</dbReference>
<dbReference type="Gene3D" id="1.10.287.950">
    <property type="entry name" value="Methyl-accepting chemotaxis protein"/>
    <property type="match status" value="1"/>
</dbReference>
<dbReference type="SUPFAM" id="SSF58104">
    <property type="entry name" value="Methyl-accepting chemotaxis protein (MCP) signaling domain"/>
    <property type="match status" value="1"/>
</dbReference>
<dbReference type="InterPro" id="IPR001610">
    <property type="entry name" value="PAC"/>
</dbReference>
<dbReference type="InterPro" id="IPR035965">
    <property type="entry name" value="PAS-like_dom_sf"/>
</dbReference>
<comment type="caution">
    <text evidence="5">The sequence shown here is derived from an EMBL/GenBank/DDBJ whole genome shotgun (WGS) entry which is preliminary data.</text>
</comment>
<proteinExistence type="predicted"/>
<feature type="domain" description="Methyl-accepting transducer" evidence="3">
    <location>
        <begin position="258"/>
        <end position="430"/>
    </location>
</feature>
<sequence>MWFKPKSIAQGRISSEQSDALRLALWKNNAMIEFQPDGIIVDVNDLFLNVVGYGRERVVGQHHKMFCPSDLVNSDGYFSFWKDLGRGEFKSGLFERRDAQGNDLWLQATYFPVEENGVVTRIIKLAQDVTEETEHRMRHNAVREALDRSLAIIEFTPDGTIVGANDNFLQTMGYGPGEIKGKHHRIFCDDAFYKQHPDFWKKLAAGHFSTGKYQRFRKDGTPVWLEATYNPVKDASGKVTMVVKLATDITGRVEEAMEFQEAAALARKNSEKTLTMSGEGESLLHGSVTASEQVAAQVSRVAEGIGQLSAKSAEISAIVTTISSIAEQTNLLALNAAIEAARAGEHGRGFAVVADEVRSLANRTNSSTAEIDEMVKANEQLTREALRLMAQAETDTRTMGEAIRQAAGRIGDIRESAAQVAETVARIQLK</sequence>
<dbReference type="Pfam" id="PF00015">
    <property type="entry name" value="MCPsignal"/>
    <property type="match status" value="1"/>
</dbReference>
<organism evidence="5 6">
    <name type="scientific">Thalassolituus marinus</name>
    <dbReference type="NCBI Taxonomy" id="671053"/>
    <lineage>
        <taxon>Bacteria</taxon>
        <taxon>Pseudomonadati</taxon>
        <taxon>Pseudomonadota</taxon>
        <taxon>Gammaproteobacteria</taxon>
        <taxon>Oceanospirillales</taxon>
        <taxon>Oceanospirillaceae</taxon>
        <taxon>Thalassolituus</taxon>
    </lineage>
</organism>
<dbReference type="InterPro" id="IPR000700">
    <property type="entry name" value="PAS-assoc_C"/>
</dbReference>
<dbReference type="EMBL" id="JAEDAH010000093">
    <property type="protein sequence ID" value="MCA6064807.1"/>
    <property type="molecule type" value="Genomic_DNA"/>
</dbReference>
<dbReference type="InterPro" id="IPR004089">
    <property type="entry name" value="MCPsignal_dom"/>
</dbReference>
<dbReference type="PANTHER" id="PTHR24422">
    <property type="entry name" value="CHEMOTAXIS PROTEIN METHYLTRANSFERASE"/>
    <property type="match status" value="1"/>
</dbReference>
<dbReference type="CDD" id="cd00130">
    <property type="entry name" value="PAS"/>
    <property type="match status" value="2"/>
</dbReference>
<name>A0ABS7ZSR8_9GAMM</name>
<dbReference type="PRINTS" id="PR00260">
    <property type="entry name" value="CHEMTRNSDUCR"/>
</dbReference>
<dbReference type="InterPro" id="IPR004090">
    <property type="entry name" value="Chemotax_Me-accpt_rcpt"/>
</dbReference>
<dbReference type="SMART" id="SM00283">
    <property type="entry name" value="MA"/>
    <property type="match status" value="1"/>
</dbReference>
<dbReference type="Proteomes" id="UP000714380">
    <property type="component" value="Unassembled WGS sequence"/>
</dbReference>
<accession>A0ABS7ZSR8</accession>
<evidence type="ECO:0000256" key="2">
    <source>
        <dbReference type="PROSITE-ProRule" id="PRU00284"/>
    </source>
</evidence>
<evidence type="ECO:0000256" key="1">
    <source>
        <dbReference type="ARBA" id="ARBA00023224"/>
    </source>
</evidence>
<protein>
    <submittedName>
        <fullName evidence="5">PAS domain-containing methyl-accepting chemotaxis protein</fullName>
    </submittedName>
</protein>
<evidence type="ECO:0000259" key="4">
    <source>
        <dbReference type="PROSITE" id="PS50113"/>
    </source>
</evidence>
<dbReference type="InterPro" id="IPR050903">
    <property type="entry name" value="Bact_Chemotaxis_MeTrfase"/>
</dbReference>
<dbReference type="PANTHER" id="PTHR24422:SF10">
    <property type="entry name" value="CHEMOTAXIS PROTEIN METHYLTRANSFERASE 2"/>
    <property type="match status" value="1"/>
</dbReference>